<accession>A0A368XH63</accession>
<keyword evidence="1" id="KW-0732">Signal</keyword>
<evidence type="ECO:0000313" key="3">
    <source>
        <dbReference type="Proteomes" id="UP000252884"/>
    </source>
</evidence>
<dbReference type="AlphaFoldDB" id="A0A368XH63"/>
<protein>
    <submittedName>
        <fullName evidence="2">Uncharacterized protein DUF4390</fullName>
    </submittedName>
</protein>
<name>A0A368XH63_9BURK</name>
<comment type="caution">
    <text evidence="2">The sequence shown here is derived from an EMBL/GenBank/DDBJ whole genome shotgun (WGS) entry which is preliminary data.</text>
</comment>
<organism evidence="2 3">
    <name type="scientific">Pseudorhodoferax soli</name>
    <dbReference type="NCBI Taxonomy" id="545864"/>
    <lineage>
        <taxon>Bacteria</taxon>
        <taxon>Pseudomonadati</taxon>
        <taxon>Pseudomonadota</taxon>
        <taxon>Betaproteobacteria</taxon>
        <taxon>Burkholderiales</taxon>
        <taxon>Comamonadaceae</taxon>
    </lineage>
</organism>
<keyword evidence="3" id="KW-1185">Reference proteome</keyword>
<evidence type="ECO:0000256" key="1">
    <source>
        <dbReference type="SAM" id="SignalP"/>
    </source>
</evidence>
<sequence>MVFFTACWRKARASVWLVLLLACAWAQAEGPASGSAAITQLLVQRVDGELELSAEVQFELSAQVEDALHKGIPMFFVAEADIVRERWYWTDKTVASATRHMRLAYQPLTRRWRLNVGARPIETSGLGVTLAQTFESLPEALASVQRFGRWPIARAADIPTDTPHLLRFRFGLDVSQLPRPFQIGAVGQSEWSIAASASVKLPAEGAK</sequence>
<gene>
    <name evidence="2" type="ORF">DES41_10915</name>
</gene>
<dbReference type="Proteomes" id="UP000252884">
    <property type="component" value="Unassembled WGS sequence"/>
</dbReference>
<evidence type="ECO:0000313" key="2">
    <source>
        <dbReference type="EMBL" id="RCW67293.1"/>
    </source>
</evidence>
<dbReference type="InterPro" id="IPR025500">
    <property type="entry name" value="DUF4390"/>
</dbReference>
<dbReference type="OrthoDB" id="5298153at2"/>
<dbReference type="Pfam" id="PF14334">
    <property type="entry name" value="DUF4390"/>
    <property type="match status" value="1"/>
</dbReference>
<reference evidence="2 3" key="1">
    <citation type="submission" date="2018-07" db="EMBL/GenBank/DDBJ databases">
        <title>Genomic Encyclopedia of Type Strains, Phase IV (KMG-IV): sequencing the most valuable type-strain genomes for metagenomic binning, comparative biology and taxonomic classification.</title>
        <authorList>
            <person name="Goeker M."/>
        </authorList>
    </citation>
    <scope>NUCLEOTIDE SEQUENCE [LARGE SCALE GENOMIC DNA]</scope>
    <source>
        <strain evidence="2 3">DSM 21634</strain>
    </source>
</reference>
<feature type="chain" id="PRO_5016705249" evidence="1">
    <location>
        <begin position="29"/>
        <end position="207"/>
    </location>
</feature>
<dbReference type="EMBL" id="QPJK01000009">
    <property type="protein sequence ID" value="RCW67293.1"/>
    <property type="molecule type" value="Genomic_DNA"/>
</dbReference>
<proteinExistence type="predicted"/>
<feature type="signal peptide" evidence="1">
    <location>
        <begin position="1"/>
        <end position="28"/>
    </location>
</feature>